<comment type="similarity">
    <text evidence="2 6">Belongs to the clathrin light chain family.</text>
</comment>
<evidence type="ECO:0000256" key="4">
    <source>
        <dbReference type="ARBA" id="ARBA00023176"/>
    </source>
</evidence>
<keyword evidence="10" id="KW-1185">Reference proteome</keyword>
<sequence>MADKFPEIETIGEDLPQDEQLDDSDFLTRERQLVGDQFTTEQDKDVWADEDDDINEFKEQFPEVDDSAPVQVPEVAQDEEEEDEFEAFGGAAAPASDKYQGESQALKEWKERRDLEISEREKANAKTKEDIISKAKQTIDDFYDNYNLKREEHSKQVLKEQEQYLEKRDGFLKRGTLWDRVNELVEEVGELPENEDRDKSRFKGLLTKLKGKESAPGAGGY</sequence>
<evidence type="ECO:0000256" key="3">
    <source>
        <dbReference type="ARBA" id="ARBA00023136"/>
    </source>
</evidence>
<dbReference type="eggNOG" id="KOG4031">
    <property type="taxonomic scope" value="Eukaryota"/>
</dbReference>
<dbReference type="PANTHER" id="PTHR10639">
    <property type="entry name" value="CLATHRIN LIGHT CHAIN"/>
    <property type="match status" value="1"/>
</dbReference>
<keyword evidence="3 6" id="KW-0472">Membrane</keyword>
<comment type="function">
    <text evidence="6">Clathrin is the major protein of the polyhedral coat of coated pits and vesicles.</text>
</comment>
<evidence type="ECO:0000313" key="10">
    <source>
        <dbReference type="Proteomes" id="UP000000709"/>
    </source>
</evidence>
<reference evidence="9 10" key="1">
    <citation type="journal article" date="2011" name="Proc. Natl. Acad. Sci. U.S.A.">
        <title>Comparative genomics of xylose-fermenting fungi for enhanced biofuel production.</title>
        <authorList>
            <person name="Wohlbach D.J."/>
            <person name="Kuo A."/>
            <person name="Sato T.K."/>
            <person name="Potts K.M."/>
            <person name="Salamov A.A."/>
            <person name="LaButti K.M."/>
            <person name="Sun H."/>
            <person name="Clum A."/>
            <person name="Pangilinan J.L."/>
            <person name="Lindquist E.A."/>
            <person name="Lucas S."/>
            <person name="Lapidus A."/>
            <person name="Jin M."/>
            <person name="Gunawan C."/>
            <person name="Balan V."/>
            <person name="Dale B.E."/>
            <person name="Jeffries T.W."/>
            <person name="Zinkel R."/>
            <person name="Barry K.W."/>
            <person name="Grigoriev I.V."/>
            <person name="Gasch A.P."/>
        </authorList>
    </citation>
    <scope>NUCLEOTIDE SEQUENCE [LARGE SCALE GENOMIC DNA]</scope>
    <source>
        <strain evidence="10">NRRL Y-27907 / 11-Y1</strain>
    </source>
</reference>
<dbReference type="GO" id="GO:0006886">
    <property type="term" value="P:intracellular protein transport"/>
    <property type="evidence" value="ECO:0007669"/>
    <property type="project" value="InterPro"/>
</dbReference>
<dbReference type="AlphaFoldDB" id="G3AFW7"/>
<dbReference type="GO" id="GO:0030132">
    <property type="term" value="C:clathrin coat of coated pit"/>
    <property type="evidence" value="ECO:0007669"/>
    <property type="project" value="InterPro"/>
</dbReference>
<keyword evidence="7" id="KW-0175">Coiled coil</keyword>
<dbReference type="RefSeq" id="XP_007372518.1">
    <property type="nucleotide sequence ID" value="XM_007372456.1"/>
</dbReference>
<dbReference type="KEGG" id="spaa:SPAPADRAFT_58247"/>
<evidence type="ECO:0000256" key="1">
    <source>
        <dbReference type="ARBA" id="ARBA00004180"/>
    </source>
</evidence>
<accession>G3AFW7</accession>
<name>G3AFW7_SPAPN</name>
<evidence type="ECO:0000256" key="6">
    <source>
        <dbReference type="RuleBase" id="RU363137"/>
    </source>
</evidence>
<dbReference type="OrthoDB" id="5512at2759"/>
<evidence type="ECO:0000256" key="2">
    <source>
        <dbReference type="ARBA" id="ARBA00005263"/>
    </source>
</evidence>
<dbReference type="OMA" id="FYENYNT"/>
<dbReference type="STRING" id="619300.G3AFW7"/>
<dbReference type="GO" id="GO:0032050">
    <property type="term" value="F:clathrin heavy chain binding"/>
    <property type="evidence" value="ECO:0007669"/>
    <property type="project" value="TreeGrafter"/>
</dbReference>
<evidence type="ECO:0000256" key="7">
    <source>
        <dbReference type="SAM" id="Coils"/>
    </source>
</evidence>
<evidence type="ECO:0000256" key="5">
    <source>
        <dbReference type="ARBA" id="ARBA00023329"/>
    </source>
</evidence>
<dbReference type="InParanoid" id="G3AFW7"/>
<keyword evidence="5 6" id="KW-0968">Cytoplasmic vesicle</keyword>
<evidence type="ECO:0000256" key="8">
    <source>
        <dbReference type="SAM" id="MobiDB-lite"/>
    </source>
</evidence>
<dbReference type="HOGENOM" id="CLU_069856_0_1_1"/>
<dbReference type="PANTHER" id="PTHR10639:SF7">
    <property type="entry name" value="CLATHRIN LIGHT CHAIN"/>
    <property type="match status" value="1"/>
</dbReference>
<feature type="compositionally biased region" description="Acidic residues" evidence="8">
    <location>
        <begin position="10"/>
        <end position="25"/>
    </location>
</feature>
<dbReference type="GO" id="GO:0072583">
    <property type="term" value="P:clathrin-dependent endocytosis"/>
    <property type="evidence" value="ECO:0007669"/>
    <property type="project" value="TreeGrafter"/>
</dbReference>
<dbReference type="GO" id="GO:0005198">
    <property type="term" value="F:structural molecule activity"/>
    <property type="evidence" value="ECO:0007669"/>
    <property type="project" value="InterPro"/>
</dbReference>
<dbReference type="GeneID" id="18872385"/>
<feature type="region of interest" description="Disordered" evidence="8">
    <location>
        <begin position="1"/>
        <end position="47"/>
    </location>
</feature>
<keyword evidence="4 6" id="KW-0168">Coated pit</keyword>
<dbReference type="InterPro" id="IPR000996">
    <property type="entry name" value="Clathrin_L-chain"/>
</dbReference>
<organism evidence="10">
    <name type="scientific">Spathaspora passalidarum (strain NRRL Y-27907 / 11-Y1)</name>
    <dbReference type="NCBI Taxonomy" id="619300"/>
    <lineage>
        <taxon>Eukaryota</taxon>
        <taxon>Fungi</taxon>
        <taxon>Dikarya</taxon>
        <taxon>Ascomycota</taxon>
        <taxon>Saccharomycotina</taxon>
        <taxon>Pichiomycetes</taxon>
        <taxon>Debaryomycetaceae</taxon>
        <taxon>Spathaspora</taxon>
    </lineage>
</organism>
<evidence type="ECO:0000313" key="9">
    <source>
        <dbReference type="EMBL" id="EGW35106.1"/>
    </source>
</evidence>
<dbReference type="FunCoup" id="G3AFW7">
    <property type="interactions" value="352"/>
</dbReference>
<dbReference type="Proteomes" id="UP000000709">
    <property type="component" value="Unassembled WGS sequence"/>
</dbReference>
<dbReference type="Pfam" id="PF01086">
    <property type="entry name" value="Clathrin_lg_ch"/>
    <property type="match status" value="1"/>
</dbReference>
<proteinExistence type="inferred from homology"/>
<comment type="subcellular location">
    <subcellularLocation>
        <location evidence="1 6">Cytoplasmic vesicle membrane</location>
        <topology evidence="1 6">Peripheral membrane protein</topology>
        <orientation evidence="1 6">Cytoplasmic side</orientation>
    </subcellularLocation>
    <subcellularLocation>
        <location evidence="6">Membrane</location>
        <location evidence="6">Coated pit</location>
        <topology evidence="6">Peripheral membrane protein</topology>
        <orientation evidence="6">Cytoplasmic side</orientation>
    </subcellularLocation>
    <text evidence="6">Cytoplasmic face of coated pits and vesicles.</text>
</comment>
<feature type="coiled-coil region" evidence="7">
    <location>
        <begin position="106"/>
        <end position="163"/>
    </location>
</feature>
<gene>
    <name evidence="9" type="ORF">SPAPADRAFT_58247</name>
</gene>
<dbReference type="GO" id="GO:0030130">
    <property type="term" value="C:clathrin coat of trans-Golgi network vesicle"/>
    <property type="evidence" value="ECO:0007669"/>
    <property type="project" value="InterPro"/>
</dbReference>
<dbReference type="EMBL" id="GL996499">
    <property type="protein sequence ID" value="EGW35106.1"/>
    <property type="molecule type" value="Genomic_DNA"/>
</dbReference>
<protein>
    <recommendedName>
        <fullName evidence="6">Clathrin light chain</fullName>
    </recommendedName>
</protein>